<dbReference type="Gene3D" id="1.10.10.10">
    <property type="entry name" value="Winged helix-like DNA-binding domain superfamily/Winged helix DNA-binding domain"/>
    <property type="match status" value="1"/>
</dbReference>
<protein>
    <submittedName>
        <fullName evidence="2">Uncharacterized protein</fullName>
    </submittedName>
</protein>
<reference evidence="2" key="1">
    <citation type="journal article" date="2020" name="Nature">
        <title>Giant virus diversity and host interactions through global metagenomics.</title>
        <authorList>
            <person name="Schulz F."/>
            <person name="Roux S."/>
            <person name="Paez-Espino D."/>
            <person name="Jungbluth S."/>
            <person name="Walsh D.A."/>
            <person name="Denef V.J."/>
            <person name="McMahon K.D."/>
            <person name="Konstantinidis K.T."/>
            <person name="Eloe-Fadrosh E.A."/>
            <person name="Kyrpides N.C."/>
            <person name="Woyke T."/>
        </authorList>
    </citation>
    <scope>NUCLEOTIDE SEQUENCE</scope>
    <source>
        <strain evidence="2">GVMAG-S-3300013006-138</strain>
    </source>
</reference>
<name>A0A6C0KME4_9ZZZZ</name>
<sequence>MDAYAVTPYVPHAELYADPTLILGVFATLALLHITHPSESSETEDLQKQLEMAHKHQEVLEQDIENLQSSLANMLNTAPASKKESVEDVITNLLQNKPSGMKCKDILKMMLPAMPNLTKPDLNSILYKMKSKNLLQNKKSADTAPIWMVAK</sequence>
<keyword evidence="1" id="KW-0175">Coiled coil</keyword>
<dbReference type="InterPro" id="IPR036388">
    <property type="entry name" value="WH-like_DNA-bd_sf"/>
</dbReference>
<feature type="coiled-coil region" evidence="1">
    <location>
        <begin position="50"/>
        <end position="77"/>
    </location>
</feature>
<accession>A0A6C0KME4</accession>
<proteinExistence type="predicted"/>
<organism evidence="2">
    <name type="scientific">viral metagenome</name>
    <dbReference type="NCBI Taxonomy" id="1070528"/>
    <lineage>
        <taxon>unclassified sequences</taxon>
        <taxon>metagenomes</taxon>
        <taxon>organismal metagenomes</taxon>
    </lineage>
</organism>
<evidence type="ECO:0000313" key="2">
    <source>
        <dbReference type="EMBL" id="QHU18326.1"/>
    </source>
</evidence>
<dbReference type="EMBL" id="MN740927">
    <property type="protein sequence ID" value="QHU18326.1"/>
    <property type="molecule type" value="Genomic_DNA"/>
</dbReference>
<evidence type="ECO:0000256" key="1">
    <source>
        <dbReference type="SAM" id="Coils"/>
    </source>
</evidence>
<dbReference type="AlphaFoldDB" id="A0A6C0KME4"/>